<dbReference type="GO" id="GO:0006629">
    <property type="term" value="P:lipid metabolic process"/>
    <property type="evidence" value="ECO:0007669"/>
    <property type="project" value="UniProtKB-KW"/>
</dbReference>
<gene>
    <name evidence="6" type="primary">mprF</name>
    <name evidence="7" type="ORF">BAA01_01480</name>
</gene>
<dbReference type="AlphaFoldDB" id="A0A1Y3PPC4"/>
<comment type="subcellular location">
    <subcellularLocation>
        <location evidence="1 6">Cell membrane</location>
        <topology evidence="1 6">Multi-pass membrane protein</topology>
    </subcellularLocation>
</comment>
<evidence type="ECO:0000256" key="3">
    <source>
        <dbReference type="ARBA" id="ARBA00022692"/>
    </source>
</evidence>
<keyword evidence="2" id="KW-1003">Cell membrane</keyword>
<proteinExistence type="inferred from homology"/>
<keyword evidence="3 6" id="KW-0812">Transmembrane</keyword>
<dbReference type="GO" id="GO:0046677">
    <property type="term" value="P:response to antibiotic"/>
    <property type="evidence" value="ECO:0007669"/>
    <property type="project" value="UniProtKB-KW"/>
</dbReference>
<dbReference type="GO" id="GO:0050071">
    <property type="term" value="F:phosphatidylglycerol lysyltransferase activity"/>
    <property type="evidence" value="ECO:0007669"/>
    <property type="project" value="UniProtKB-EC"/>
</dbReference>
<dbReference type="Proteomes" id="UP000196475">
    <property type="component" value="Unassembled WGS sequence"/>
</dbReference>
<dbReference type="InterPro" id="IPR022791">
    <property type="entry name" value="L-PG_synthase/AglD"/>
</dbReference>
<reference evidence="8" key="1">
    <citation type="submission" date="2016-06" db="EMBL/GenBank/DDBJ databases">
        <authorList>
            <person name="Nascimento L."/>
            <person name="Pereira R.V."/>
            <person name="Martins L.F."/>
            <person name="Quaggio R.B."/>
            <person name="Silva A.M."/>
            <person name="Setubal J.C."/>
        </authorList>
    </citation>
    <scope>NUCLEOTIDE SEQUENCE [LARGE SCALE GENOMIC DNA]</scope>
</reference>
<keyword evidence="5 6" id="KW-0472">Membrane</keyword>
<evidence type="ECO:0000256" key="4">
    <source>
        <dbReference type="ARBA" id="ARBA00022989"/>
    </source>
</evidence>
<sequence>MGIRIMVSAALLTWMLTRLDWPALWVSLRESQLVYLLLAFGVVHGVVLVSAWKWMLLVLPQEAANRRRTGMNYGYFLRLYYVGLFFNHFLPGSVGGDVVRIALLRKSTGWMLAAVSVFVERLTSGLALVAIVLAGGWMLEAVRPFLEIVLLLAGCLMLVVLLLWRLARDRNRETSQKLDGGGAAAPSGGRAGAGIRKRLRQGWQDALSVFRRYRAQKPGWWVQIALCSFAFQAGLVWINDLLFRAMGYRLPWLELLVFISLISALTMLPISVNGLGVREVSYLYFFQQLGVPQEIAVSVSLLFFLMVALSSLPGGLFWLKAAGRKRHEALEST</sequence>
<accession>A0A1Y3PPC4</accession>
<dbReference type="EC" id="2.3.2.3" evidence="6"/>
<feature type="transmembrane region" description="Helical" evidence="6">
    <location>
        <begin position="32"/>
        <end position="52"/>
    </location>
</feature>
<keyword evidence="6" id="KW-0443">Lipid metabolism</keyword>
<feature type="transmembrane region" description="Helical" evidence="6">
    <location>
        <begin position="255"/>
        <end position="275"/>
    </location>
</feature>
<keyword evidence="6" id="KW-0046">Antibiotic resistance</keyword>
<dbReference type="NCBIfam" id="TIGR00374">
    <property type="entry name" value="flippase-like domain"/>
    <property type="match status" value="1"/>
</dbReference>
<feature type="transmembrane region" description="Helical" evidence="6">
    <location>
        <begin position="145"/>
        <end position="167"/>
    </location>
</feature>
<evidence type="ECO:0000256" key="2">
    <source>
        <dbReference type="ARBA" id="ARBA00022475"/>
    </source>
</evidence>
<comment type="catalytic activity">
    <reaction evidence="6">
        <text>L-lysyl-tRNA(Lys) + a 1,2-diacyl-sn-glycero-3-phospho-(1'-sn-glycerol) = a 1,2-diacyl-sn-glycero-3-phospho-1'-(3'-O-L-lysyl)-sn-glycerol + tRNA(Lys)</text>
        <dbReference type="Rhea" id="RHEA:10668"/>
        <dbReference type="Rhea" id="RHEA-COMP:9696"/>
        <dbReference type="Rhea" id="RHEA-COMP:9697"/>
        <dbReference type="ChEBI" id="CHEBI:64716"/>
        <dbReference type="ChEBI" id="CHEBI:75792"/>
        <dbReference type="ChEBI" id="CHEBI:78442"/>
        <dbReference type="ChEBI" id="CHEBI:78529"/>
        <dbReference type="EC" id="2.3.2.3"/>
    </reaction>
</comment>
<feature type="transmembrane region" description="Helical" evidence="6">
    <location>
        <begin position="110"/>
        <end position="133"/>
    </location>
</feature>
<dbReference type="PANTHER" id="PTHR40277">
    <property type="entry name" value="BLL5419 PROTEIN"/>
    <property type="match status" value="1"/>
</dbReference>
<feature type="transmembrane region" description="Helical" evidence="6">
    <location>
        <begin position="295"/>
        <end position="319"/>
    </location>
</feature>
<comment type="caution">
    <text evidence="7">The sequence shown here is derived from an EMBL/GenBank/DDBJ whole genome shotgun (WGS) entry which is preliminary data.</text>
</comment>
<keyword evidence="6" id="KW-0808">Transferase</keyword>
<comment type="similarity">
    <text evidence="6">Belongs to the LPG synthase family.</text>
</comment>
<dbReference type="PANTHER" id="PTHR40277:SF1">
    <property type="entry name" value="BLL5419 PROTEIN"/>
    <property type="match status" value="1"/>
</dbReference>
<comment type="function">
    <text evidence="6">Catalyzes the transfer of a lysyl group from L-lysyl-tRNA(Lys) to membrane-bound phosphatidylglycerol (PG), which produces lysylphosphatidylglycerol (LPG), a major component of the bacterial membrane with a positive net charge. LPG synthesis contributes to bacterial virulence as it is involved in the resistance mechanism against cationic antimicrobial peptides (CAMP) produces by the host's immune system (defensins, cathelicidins) and by the competing microorganisms.</text>
</comment>
<evidence type="ECO:0000313" key="7">
    <source>
        <dbReference type="EMBL" id="OUM86159.1"/>
    </source>
</evidence>
<evidence type="ECO:0000256" key="6">
    <source>
        <dbReference type="RuleBase" id="RU363042"/>
    </source>
</evidence>
<evidence type="ECO:0000256" key="5">
    <source>
        <dbReference type="ARBA" id="ARBA00023136"/>
    </source>
</evidence>
<feature type="transmembrane region" description="Helical" evidence="6">
    <location>
        <begin position="220"/>
        <end position="243"/>
    </location>
</feature>
<organism evidence="7 8">
    <name type="scientific">Bacillus thermozeamaize</name>
    <dbReference type="NCBI Taxonomy" id="230954"/>
    <lineage>
        <taxon>Bacteria</taxon>
        <taxon>Bacillati</taxon>
        <taxon>Bacillota</taxon>
        <taxon>Bacilli</taxon>
        <taxon>Bacillales</taxon>
        <taxon>Bacillaceae</taxon>
        <taxon>Bacillus</taxon>
    </lineage>
</organism>
<keyword evidence="4 6" id="KW-1133">Transmembrane helix</keyword>
<name>A0A1Y3PPC4_9BACI</name>
<evidence type="ECO:0000256" key="1">
    <source>
        <dbReference type="ARBA" id="ARBA00004651"/>
    </source>
</evidence>
<protein>
    <recommendedName>
        <fullName evidence="6">Phosphatidylglycerol lysyltransferase</fullName>
        <ecNumber evidence="6">2.3.2.3</ecNumber>
    </recommendedName>
    <alternativeName>
        <fullName evidence="6">Lysylphosphatidylglycerol synthase</fullName>
    </alternativeName>
</protein>
<evidence type="ECO:0000313" key="8">
    <source>
        <dbReference type="Proteomes" id="UP000196475"/>
    </source>
</evidence>
<dbReference type="EMBL" id="LZRT01000094">
    <property type="protein sequence ID" value="OUM86159.1"/>
    <property type="molecule type" value="Genomic_DNA"/>
</dbReference>
<dbReference type="GO" id="GO:0005886">
    <property type="term" value="C:plasma membrane"/>
    <property type="evidence" value="ECO:0007669"/>
    <property type="project" value="UniProtKB-SubCell"/>
</dbReference>
<dbReference type="Pfam" id="PF03706">
    <property type="entry name" value="LPG_synthase_TM"/>
    <property type="match status" value="1"/>
</dbReference>